<dbReference type="PANTHER" id="PTHR28617">
    <property type="entry name" value="CILIA- AND FLAGELLA-ASSOCIATED PROTEIN 77"/>
    <property type="match status" value="1"/>
</dbReference>
<dbReference type="InterPro" id="IPR029147">
    <property type="entry name" value="CFAP77"/>
</dbReference>
<dbReference type="AlphaFoldDB" id="A0A2T7NK48"/>
<dbReference type="OrthoDB" id="532484at2759"/>
<sequence>MATRGIPPGPFTHTAPGDLGAHRETMLENELLLRNKLALPKSRAFSLPGAGFTYGRPNEKRVYTAGDALRGWYGYVNDLPSRARRIPDRDFKTLNQCALSAGLVTTNEHFDYRANHDIRCKPKDQIKKGYRRFPPWMVFGMPSRPSTPIFEILEHKFQDKWITQRFNQLAMRRREEEHISGNSSVSSKKKNCMGYNTRAAKLRTFQNPVDEQAPWQMPRFAKSAMPHLETFRNSKAKKDAFENFDLDRVSRKGTLGQGVYEEAKKN</sequence>
<dbReference type="Pfam" id="PF14825">
    <property type="entry name" value="CFAP77"/>
    <property type="match status" value="1"/>
</dbReference>
<protein>
    <submittedName>
        <fullName evidence="2">Uncharacterized protein</fullName>
    </submittedName>
</protein>
<accession>A0A2T7NK48</accession>
<comment type="caution">
    <text evidence="2">The sequence shown here is derived from an EMBL/GenBank/DDBJ whole genome shotgun (WGS) entry which is preliminary data.</text>
</comment>
<dbReference type="STRING" id="400727.A0A2T7NK48"/>
<dbReference type="Proteomes" id="UP000245119">
    <property type="component" value="Linkage Group LG11"/>
</dbReference>
<reference evidence="2 3" key="1">
    <citation type="submission" date="2018-04" db="EMBL/GenBank/DDBJ databases">
        <title>The genome of golden apple snail Pomacea canaliculata provides insight into stress tolerance and invasive adaptation.</title>
        <authorList>
            <person name="Liu C."/>
            <person name="Liu B."/>
            <person name="Ren Y."/>
            <person name="Zhang Y."/>
            <person name="Wang H."/>
            <person name="Li S."/>
            <person name="Jiang F."/>
            <person name="Yin L."/>
            <person name="Zhang G."/>
            <person name="Qian W."/>
            <person name="Fan W."/>
        </authorList>
    </citation>
    <scope>NUCLEOTIDE SEQUENCE [LARGE SCALE GENOMIC DNA]</scope>
    <source>
        <strain evidence="2">SZHN2017</strain>
        <tissue evidence="2">Muscle</tissue>
    </source>
</reference>
<proteinExistence type="predicted"/>
<gene>
    <name evidence="2" type="ORF">C0Q70_17334</name>
</gene>
<organism evidence="2 3">
    <name type="scientific">Pomacea canaliculata</name>
    <name type="common">Golden apple snail</name>
    <dbReference type="NCBI Taxonomy" id="400727"/>
    <lineage>
        <taxon>Eukaryota</taxon>
        <taxon>Metazoa</taxon>
        <taxon>Spiralia</taxon>
        <taxon>Lophotrochozoa</taxon>
        <taxon>Mollusca</taxon>
        <taxon>Gastropoda</taxon>
        <taxon>Caenogastropoda</taxon>
        <taxon>Architaenioglossa</taxon>
        <taxon>Ampullarioidea</taxon>
        <taxon>Ampullariidae</taxon>
        <taxon>Pomacea</taxon>
    </lineage>
</organism>
<keyword evidence="3" id="KW-1185">Reference proteome</keyword>
<evidence type="ECO:0000256" key="1">
    <source>
        <dbReference type="SAM" id="MobiDB-lite"/>
    </source>
</evidence>
<name>A0A2T7NK48_POMCA</name>
<evidence type="ECO:0000313" key="2">
    <source>
        <dbReference type="EMBL" id="PVD21536.1"/>
    </source>
</evidence>
<dbReference type="EMBL" id="PZQS01000011">
    <property type="protein sequence ID" value="PVD21536.1"/>
    <property type="molecule type" value="Genomic_DNA"/>
</dbReference>
<dbReference type="PANTHER" id="PTHR28617:SF1">
    <property type="entry name" value="CILIA- AND FLAGELLA-ASSOCIATED PROTEIN 77"/>
    <property type="match status" value="1"/>
</dbReference>
<evidence type="ECO:0000313" key="3">
    <source>
        <dbReference type="Proteomes" id="UP000245119"/>
    </source>
</evidence>
<feature type="region of interest" description="Disordered" evidence="1">
    <location>
        <begin position="1"/>
        <end position="20"/>
    </location>
</feature>